<dbReference type="EMBL" id="MYFO01000001">
    <property type="protein sequence ID" value="TFE91871.1"/>
    <property type="molecule type" value="Genomic_DNA"/>
</dbReference>
<proteinExistence type="predicted"/>
<evidence type="ECO:0000313" key="2">
    <source>
        <dbReference type="EMBL" id="TFE91871.1"/>
    </source>
</evidence>
<dbReference type="InterPro" id="IPR026935">
    <property type="entry name" value="BtrH_N"/>
</dbReference>
<organism evidence="2 3">
    <name type="scientific">Paenibacillus athensensis</name>
    <dbReference type="NCBI Taxonomy" id="1967502"/>
    <lineage>
        <taxon>Bacteria</taxon>
        <taxon>Bacillati</taxon>
        <taxon>Bacillota</taxon>
        <taxon>Bacilli</taxon>
        <taxon>Bacillales</taxon>
        <taxon>Paenibacillaceae</taxon>
        <taxon>Paenibacillus</taxon>
    </lineage>
</organism>
<name>A0A4Y8QAL3_9BACL</name>
<dbReference type="Proteomes" id="UP000298246">
    <property type="component" value="Unassembled WGS sequence"/>
</dbReference>
<dbReference type="Pfam" id="PF14399">
    <property type="entry name" value="BtrH_N"/>
    <property type="match status" value="1"/>
</dbReference>
<protein>
    <recommendedName>
        <fullName evidence="1">Butirosin biosynthesis protein H N-terminal domain-containing protein</fullName>
    </recommendedName>
</protein>
<gene>
    <name evidence="2" type="ORF">B5M42_01115</name>
</gene>
<feature type="domain" description="Butirosin biosynthesis protein H N-terminal" evidence="1">
    <location>
        <begin position="15"/>
        <end position="147"/>
    </location>
</feature>
<dbReference type="AlphaFoldDB" id="A0A4Y8QAL3"/>
<dbReference type="OrthoDB" id="2541760at2"/>
<evidence type="ECO:0000313" key="3">
    <source>
        <dbReference type="Proteomes" id="UP000298246"/>
    </source>
</evidence>
<dbReference type="RefSeq" id="WP_134748800.1">
    <property type="nucleotide sequence ID" value="NZ_MYFO02000001.1"/>
</dbReference>
<keyword evidence="3" id="KW-1185">Reference proteome</keyword>
<evidence type="ECO:0000259" key="1">
    <source>
        <dbReference type="Pfam" id="PF14399"/>
    </source>
</evidence>
<sequence length="346" mass="38600">MQIIIPQMRIEAGAHCLFASLRNLLAAGFGIRLSEADIYFRCDGMNVEYLPLSRPYWIGRSGDAMMRQFAALGPVRTRYHFGVPEPAARLAVAEDIARELAAGRLALLFAHSGCLTYHQVYRDNPSRPHVIGIYGIDLARDTAYVIDSFLLDIGGTVHTYQGPAPLSSLLAGMYGLTYLEGPHAAGEWADADEPSVNEPTPIAYVRDGIGRFLGGSVGEWGNAQGLAAYRSFFERLTTVPELDDATFTQTCKELYYCLRIGTVMHQWAYLQQIVRENTSALRSSADAWLETFAAEEQEWQKHLLGFYKNGLRAYKANWGVALERSHRLVDRQAAVLRQFADDLIID</sequence>
<comment type="caution">
    <text evidence="2">The sequence shown here is derived from an EMBL/GenBank/DDBJ whole genome shotgun (WGS) entry which is preliminary data.</text>
</comment>
<accession>A0A4Y8QAL3</accession>
<reference evidence="2 3" key="1">
    <citation type="submission" date="2017-03" db="EMBL/GenBank/DDBJ databases">
        <title>Isolation of Levoglucosan Utilizing Bacteria.</title>
        <authorList>
            <person name="Arya A.S."/>
        </authorList>
    </citation>
    <scope>NUCLEOTIDE SEQUENCE [LARGE SCALE GENOMIC DNA]</scope>
    <source>
        <strain evidence="2 3">MEC069</strain>
    </source>
</reference>